<evidence type="ECO:0000256" key="1">
    <source>
        <dbReference type="PROSITE-ProRule" id="PRU00042"/>
    </source>
</evidence>
<keyword evidence="1" id="KW-0862">Zinc</keyword>
<evidence type="ECO:0000256" key="2">
    <source>
        <dbReference type="SAM" id="MobiDB-lite"/>
    </source>
</evidence>
<feature type="transmembrane region" description="Helical" evidence="3">
    <location>
        <begin position="321"/>
        <end position="346"/>
    </location>
</feature>
<dbReference type="AlphaFoldDB" id="D3BPH4"/>
<proteinExistence type="predicted"/>
<keyword evidence="3" id="KW-0812">Transmembrane</keyword>
<dbReference type="InterPro" id="IPR013087">
    <property type="entry name" value="Znf_C2H2_type"/>
</dbReference>
<keyword evidence="1" id="KW-0863">Zinc-finger</keyword>
<sequence length="456" mass="51748">MEYKCMHDDDCKRTFKHLSDVLSHCSRVHGCQIYCHSADCPNNEFYCSQYLDDYGYGYTFHTLSSQTSTHHLPAPTTTTTTPTTPTNTISFTAESNNFNSFRLCFVNVKSSRFTNTCVGWFEQIHLALNITSAIYDQTNFGDYNVEITLYGDGIPSSDYTLSVIIDGKVCDSAQQYVVSNYIKCNDKSIIQPNNYTVIIYDITNNNDNKLLFNSTVSFIRRVPFITNVYDDPNGYYITYVEGDFGIKNEQTVVNIFACENFYVVRPQNNTLLKFSITTPMAKCIVTVSQSQPYQYMHTYTMSNTAEPHNEGESANIRRVLLAVYIVAPIGGIVLLVLTALGVFYSVKRYRRMLIDVIIIISEMPMLLLGWSCYSNSQPGIIPTIGWREDQGWLTAVIMQFNCVQSLSLSAMMIHYQKPSNRNSIPNISNLTLKSDSKSLLFNDKFVKSKSLSFAIF</sequence>
<dbReference type="GO" id="GO:0008270">
    <property type="term" value="F:zinc ion binding"/>
    <property type="evidence" value="ECO:0007669"/>
    <property type="project" value="UniProtKB-KW"/>
</dbReference>
<feature type="domain" description="C2H2-type" evidence="4">
    <location>
        <begin position="3"/>
        <end position="29"/>
    </location>
</feature>
<accession>D3BPH4</accession>
<organism evidence="5 6">
    <name type="scientific">Heterostelium pallidum (strain ATCC 26659 / Pp 5 / PN500)</name>
    <name type="common">Cellular slime mold</name>
    <name type="synonym">Polysphondylium pallidum</name>
    <dbReference type="NCBI Taxonomy" id="670386"/>
    <lineage>
        <taxon>Eukaryota</taxon>
        <taxon>Amoebozoa</taxon>
        <taxon>Evosea</taxon>
        <taxon>Eumycetozoa</taxon>
        <taxon>Dictyostelia</taxon>
        <taxon>Acytosteliales</taxon>
        <taxon>Acytosteliaceae</taxon>
        <taxon>Heterostelium</taxon>
    </lineage>
</organism>
<keyword evidence="1" id="KW-0479">Metal-binding</keyword>
<keyword evidence="3" id="KW-0472">Membrane</keyword>
<dbReference type="EMBL" id="ADBJ01000044">
    <property type="protein sequence ID" value="EFA76692.1"/>
    <property type="molecule type" value="Genomic_DNA"/>
</dbReference>
<protein>
    <recommendedName>
        <fullName evidence="4">C2H2-type domain-containing protein</fullName>
    </recommendedName>
</protein>
<feature type="region of interest" description="Disordered" evidence="2">
    <location>
        <begin position="67"/>
        <end position="86"/>
    </location>
</feature>
<dbReference type="GeneID" id="31364917"/>
<dbReference type="RefSeq" id="XP_020428824.1">
    <property type="nucleotide sequence ID" value="XM_020580237.1"/>
</dbReference>
<dbReference type="Proteomes" id="UP000001396">
    <property type="component" value="Unassembled WGS sequence"/>
</dbReference>
<gene>
    <name evidence="5" type="ORF">PPL_09442</name>
</gene>
<feature type="compositionally biased region" description="Low complexity" evidence="2">
    <location>
        <begin position="75"/>
        <end position="86"/>
    </location>
</feature>
<evidence type="ECO:0000313" key="6">
    <source>
        <dbReference type="Proteomes" id="UP000001396"/>
    </source>
</evidence>
<dbReference type="PROSITE" id="PS50157">
    <property type="entry name" value="ZINC_FINGER_C2H2_2"/>
    <property type="match status" value="1"/>
</dbReference>
<reference evidence="5 6" key="1">
    <citation type="journal article" date="2011" name="Genome Res.">
        <title>Phylogeny-wide analysis of social amoeba genomes highlights ancient origins for complex intercellular communication.</title>
        <authorList>
            <person name="Heidel A.J."/>
            <person name="Lawal H.M."/>
            <person name="Felder M."/>
            <person name="Schilde C."/>
            <person name="Helps N.R."/>
            <person name="Tunggal B."/>
            <person name="Rivero F."/>
            <person name="John U."/>
            <person name="Schleicher M."/>
            <person name="Eichinger L."/>
            <person name="Platzer M."/>
            <person name="Noegel A.A."/>
            <person name="Schaap P."/>
            <person name="Gloeckner G."/>
        </authorList>
    </citation>
    <scope>NUCLEOTIDE SEQUENCE [LARGE SCALE GENOMIC DNA]</scope>
    <source>
        <strain evidence="6">ATCC 26659 / Pp 5 / PN500</strain>
    </source>
</reference>
<keyword evidence="3" id="KW-1133">Transmembrane helix</keyword>
<name>D3BPH4_HETP5</name>
<comment type="caution">
    <text evidence="5">The sequence shown here is derived from an EMBL/GenBank/DDBJ whole genome shotgun (WGS) entry which is preliminary data.</text>
</comment>
<evidence type="ECO:0000256" key="3">
    <source>
        <dbReference type="SAM" id="Phobius"/>
    </source>
</evidence>
<evidence type="ECO:0000259" key="4">
    <source>
        <dbReference type="PROSITE" id="PS50157"/>
    </source>
</evidence>
<keyword evidence="6" id="KW-1185">Reference proteome</keyword>
<dbReference type="InParanoid" id="D3BPH4"/>
<evidence type="ECO:0000313" key="5">
    <source>
        <dbReference type="EMBL" id="EFA76692.1"/>
    </source>
</evidence>